<reference evidence="1 2" key="1">
    <citation type="journal article" date="2018" name="PLoS Pathog.">
        <title>Evolution of structural diversity of trichothecenes, a family of toxins produced by plant pathogenic and entomopathogenic fungi.</title>
        <authorList>
            <person name="Proctor R.H."/>
            <person name="McCormick S.P."/>
            <person name="Kim H.S."/>
            <person name="Cardoza R.E."/>
            <person name="Stanley A.M."/>
            <person name="Lindo L."/>
            <person name="Kelly A."/>
            <person name="Brown D.W."/>
            <person name="Lee T."/>
            <person name="Vaughan M.M."/>
            <person name="Alexander N.J."/>
            <person name="Busman M."/>
            <person name="Gutierrez S."/>
        </authorList>
    </citation>
    <scope>NUCLEOTIDE SEQUENCE [LARGE SCALE GENOMIC DNA]</scope>
    <source>
        <strain evidence="1 2">NRRL 20695</strain>
    </source>
</reference>
<evidence type="ECO:0000313" key="1">
    <source>
        <dbReference type="EMBL" id="RGP69264.1"/>
    </source>
</evidence>
<name>A0A395SA25_9HYPO</name>
<dbReference type="OrthoDB" id="9984533at2759"/>
<dbReference type="AlphaFoldDB" id="A0A395SA25"/>
<dbReference type="EMBL" id="PXOG01000185">
    <property type="protein sequence ID" value="RGP69264.1"/>
    <property type="molecule type" value="Genomic_DNA"/>
</dbReference>
<organism evidence="1 2">
    <name type="scientific">Fusarium longipes</name>
    <dbReference type="NCBI Taxonomy" id="694270"/>
    <lineage>
        <taxon>Eukaryota</taxon>
        <taxon>Fungi</taxon>
        <taxon>Dikarya</taxon>
        <taxon>Ascomycota</taxon>
        <taxon>Pezizomycotina</taxon>
        <taxon>Sordariomycetes</taxon>
        <taxon>Hypocreomycetidae</taxon>
        <taxon>Hypocreales</taxon>
        <taxon>Nectriaceae</taxon>
        <taxon>Fusarium</taxon>
    </lineage>
</organism>
<dbReference type="Proteomes" id="UP000266234">
    <property type="component" value="Unassembled WGS sequence"/>
</dbReference>
<keyword evidence="2" id="KW-1185">Reference proteome</keyword>
<accession>A0A395SA25</accession>
<evidence type="ECO:0000313" key="2">
    <source>
        <dbReference type="Proteomes" id="UP000266234"/>
    </source>
</evidence>
<protein>
    <submittedName>
        <fullName evidence="1">Uncharacterized protein</fullName>
    </submittedName>
</protein>
<sequence>MVLDQETVGETEYKGYYEDREVPTKNAILSWLDCSRPLESVTLVTASTPYNSRLPRLYSTIPMIKRRLPLVLLDSSRLQAFLVPMANITYWCWCDYSDRDDRGRELEERPHFAVEEWKVESSLHISFGLTKNGLGLLSGLKFDDQNDWESPV</sequence>
<gene>
    <name evidence="1" type="ORF">FLONG3_7900</name>
</gene>
<comment type="caution">
    <text evidence="1">The sequence shown here is derived from an EMBL/GenBank/DDBJ whole genome shotgun (WGS) entry which is preliminary data.</text>
</comment>
<proteinExistence type="predicted"/>